<accession>A0AAJ5VXI0</accession>
<protein>
    <submittedName>
        <fullName evidence="8">DMT family transporter</fullName>
    </submittedName>
</protein>
<feature type="transmembrane region" description="Helical" evidence="6">
    <location>
        <begin position="146"/>
        <end position="168"/>
    </location>
</feature>
<dbReference type="SUPFAM" id="SSF103481">
    <property type="entry name" value="Multidrug resistance efflux transporter EmrE"/>
    <property type="match status" value="2"/>
</dbReference>
<evidence type="ECO:0000256" key="5">
    <source>
        <dbReference type="ARBA" id="ARBA00023136"/>
    </source>
</evidence>
<feature type="transmembrane region" description="Helical" evidence="6">
    <location>
        <begin position="229"/>
        <end position="247"/>
    </location>
</feature>
<evidence type="ECO:0000256" key="4">
    <source>
        <dbReference type="ARBA" id="ARBA00022989"/>
    </source>
</evidence>
<keyword evidence="4 6" id="KW-1133">Transmembrane helix</keyword>
<dbReference type="EMBL" id="CP119312">
    <property type="protein sequence ID" value="WEK06763.1"/>
    <property type="molecule type" value="Genomic_DNA"/>
</dbReference>
<evidence type="ECO:0000256" key="3">
    <source>
        <dbReference type="ARBA" id="ARBA00022692"/>
    </source>
</evidence>
<reference evidence="8" key="1">
    <citation type="submission" date="2023-03" db="EMBL/GenBank/DDBJ databases">
        <title>Andean soil-derived lignocellulolytic bacterial consortium as a source of novel taxa and putative plastic-active enzymes.</title>
        <authorList>
            <person name="Diaz-Garcia L."/>
            <person name="Chuvochina M."/>
            <person name="Feuerriegel G."/>
            <person name="Bunk B."/>
            <person name="Sproer C."/>
            <person name="Streit W.R."/>
            <person name="Rodriguez L.M."/>
            <person name="Overmann J."/>
            <person name="Jimenez D.J."/>
        </authorList>
    </citation>
    <scope>NUCLEOTIDE SEQUENCE</scope>
    <source>
        <strain evidence="8">MAG 4196</strain>
    </source>
</reference>
<dbReference type="Proteomes" id="UP001217476">
    <property type="component" value="Chromosome"/>
</dbReference>
<dbReference type="Pfam" id="PF00892">
    <property type="entry name" value="EamA"/>
    <property type="match status" value="2"/>
</dbReference>
<feature type="transmembrane region" description="Helical" evidence="6">
    <location>
        <begin position="203"/>
        <end position="223"/>
    </location>
</feature>
<evidence type="ECO:0000259" key="7">
    <source>
        <dbReference type="Pfam" id="PF00892"/>
    </source>
</evidence>
<feature type="domain" description="EamA" evidence="7">
    <location>
        <begin position="2"/>
        <end position="106"/>
    </location>
</feature>
<dbReference type="PANTHER" id="PTHR22911:SF6">
    <property type="entry name" value="SOLUTE CARRIER FAMILY 35 MEMBER G1"/>
    <property type="match status" value="1"/>
</dbReference>
<feature type="transmembrane region" description="Helical" evidence="6">
    <location>
        <begin position="174"/>
        <end position="196"/>
    </location>
</feature>
<feature type="domain" description="EamA" evidence="7">
    <location>
        <begin position="116"/>
        <end position="245"/>
    </location>
</feature>
<evidence type="ECO:0000256" key="6">
    <source>
        <dbReference type="SAM" id="Phobius"/>
    </source>
</evidence>
<feature type="transmembrane region" description="Helical" evidence="6">
    <location>
        <begin position="114"/>
        <end position="134"/>
    </location>
</feature>
<gene>
    <name evidence="8" type="ORF">P0Y65_08310</name>
</gene>
<feature type="transmembrane region" description="Helical" evidence="6">
    <location>
        <begin position="38"/>
        <end position="56"/>
    </location>
</feature>
<dbReference type="AlphaFoldDB" id="A0AAJ5VXI0"/>
<dbReference type="GO" id="GO:0016020">
    <property type="term" value="C:membrane"/>
    <property type="evidence" value="ECO:0007669"/>
    <property type="project" value="UniProtKB-SubCell"/>
</dbReference>
<dbReference type="InterPro" id="IPR000620">
    <property type="entry name" value="EamA_dom"/>
</dbReference>
<comment type="similarity">
    <text evidence="2">Belongs to the drug/metabolite transporter (DMT) superfamily. 10 TMS drug/metabolite exporter (DME) (TC 2.A.7.3) family.</text>
</comment>
<evidence type="ECO:0000313" key="9">
    <source>
        <dbReference type="Proteomes" id="UP001217476"/>
    </source>
</evidence>
<evidence type="ECO:0000256" key="1">
    <source>
        <dbReference type="ARBA" id="ARBA00004141"/>
    </source>
</evidence>
<comment type="subcellular location">
    <subcellularLocation>
        <location evidence="1">Membrane</location>
        <topology evidence="1">Multi-pass membrane protein</topology>
    </subcellularLocation>
</comment>
<sequence>MPAAQILFVRGIVVIIMCLFIGRIGIVLELWRSKNRTLILGRGLMTLAAWVMYYTAGRELQLAEMTTLYYVAPVITTVLAVMFLKETLTLARVGGTAIGFFGVVIAANPTGFSIGWPVLMVLGAALFWAVAMILMRTISKSDRTVVQVFAQNLIHVVLMGAVALPFWQTMTIEQVAICVGAGLIGGTAQFVLVEAARAVPASVLGTVEYAALIWSFVFGYLFFGEMPVLTVYIGAFFVVAAGLMLALSERRKSRVVIDAP</sequence>
<evidence type="ECO:0000256" key="2">
    <source>
        <dbReference type="ARBA" id="ARBA00009853"/>
    </source>
</evidence>
<name>A0AAJ5VXI0_9HYPH</name>
<organism evidence="8 9">
    <name type="scientific">Candidatus Devosia phytovorans</name>
    <dbReference type="NCBI Taxonomy" id="3121372"/>
    <lineage>
        <taxon>Bacteria</taxon>
        <taxon>Pseudomonadati</taxon>
        <taxon>Pseudomonadota</taxon>
        <taxon>Alphaproteobacteria</taxon>
        <taxon>Hyphomicrobiales</taxon>
        <taxon>Devosiaceae</taxon>
        <taxon>Devosia</taxon>
    </lineage>
</organism>
<keyword evidence="5 6" id="KW-0472">Membrane</keyword>
<feature type="transmembrane region" description="Helical" evidence="6">
    <location>
        <begin position="6"/>
        <end position="26"/>
    </location>
</feature>
<feature type="transmembrane region" description="Helical" evidence="6">
    <location>
        <begin position="68"/>
        <end position="84"/>
    </location>
</feature>
<proteinExistence type="inferred from homology"/>
<feature type="transmembrane region" description="Helical" evidence="6">
    <location>
        <begin position="91"/>
        <end position="108"/>
    </location>
</feature>
<dbReference type="PANTHER" id="PTHR22911">
    <property type="entry name" value="ACYL-MALONYL CONDENSING ENZYME-RELATED"/>
    <property type="match status" value="1"/>
</dbReference>
<evidence type="ECO:0000313" key="8">
    <source>
        <dbReference type="EMBL" id="WEK06763.1"/>
    </source>
</evidence>
<keyword evidence="3 6" id="KW-0812">Transmembrane</keyword>
<dbReference type="InterPro" id="IPR037185">
    <property type="entry name" value="EmrE-like"/>
</dbReference>